<protein>
    <submittedName>
        <fullName evidence="2">Uncharacterized protein</fullName>
    </submittedName>
</protein>
<dbReference type="Proteomes" id="UP001159641">
    <property type="component" value="Unassembled WGS sequence"/>
</dbReference>
<organism evidence="2 3">
    <name type="scientific">Eschrichtius robustus</name>
    <name type="common">California gray whale</name>
    <name type="synonym">Eschrichtius gibbosus</name>
    <dbReference type="NCBI Taxonomy" id="9764"/>
    <lineage>
        <taxon>Eukaryota</taxon>
        <taxon>Metazoa</taxon>
        <taxon>Chordata</taxon>
        <taxon>Craniata</taxon>
        <taxon>Vertebrata</taxon>
        <taxon>Euteleostomi</taxon>
        <taxon>Mammalia</taxon>
        <taxon>Eutheria</taxon>
        <taxon>Laurasiatheria</taxon>
        <taxon>Artiodactyla</taxon>
        <taxon>Whippomorpha</taxon>
        <taxon>Cetacea</taxon>
        <taxon>Mysticeti</taxon>
        <taxon>Eschrichtiidae</taxon>
        <taxon>Eschrichtius</taxon>
    </lineage>
</organism>
<feature type="compositionally biased region" description="Basic residues" evidence="1">
    <location>
        <begin position="83"/>
        <end position="92"/>
    </location>
</feature>
<keyword evidence="3" id="KW-1185">Reference proteome</keyword>
<evidence type="ECO:0000313" key="3">
    <source>
        <dbReference type="Proteomes" id="UP001159641"/>
    </source>
</evidence>
<accession>A0AB34HJF4</accession>
<dbReference type="AlphaFoldDB" id="A0AB34HJF4"/>
<name>A0AB34HJF4_ESCRO</name>
<sequence>MPRNCSGGGSRAETTVVFPTTARPRGTRLPPPECRDPVTTPCTGRPHAPPREAEPPLRATPPAWCGTRRGRDVNRGGAGLPARHGHVTRTGRSRLVAPATASPTHRVSCFPPEIGPCSPTAQDSQATRPRGDSGGG</sequence>
<feature type="compositionally biased region" description="Gly residues" evidence="1">
    <location>
        <begin position="1"/>
        <end position="10"/>
    </location>
</feature>
<reference evidence="2 3" key="1">
    <citation type="submission" date="2022-11" db="EMBL/GenBank/DDBJ databases">
        <title>Whole genome sequence of Eschrichtius robustus ER-17-0199.</title>
        <authorList>
            <person name="Bruniche-Olsen A."/>
            <person name="Black A.N."/>
            <person name="Fields C.J."/>
            <person name="Walden K."/>
            <person name="Dewoody J.A."/>
        </authorList>
    </citation>
    <scope>NUCLEOTIDE SEQUENCE [LARGE SCALE GENOMIC DNA]</scope>
    <source>
        <strain evidence="2">ER-17-0199</strain>
        <tissue evidence="2">Blubber</tissue>
    </source>
</reference>
<gene>
    <name evidence="2" type="ORF">J1605_021282</name>
</gene>
<dbReference type="EMBL" id="JAIQCJ010001341">
    <property type="protein sequence ID" value="KAJ8790684.1"/>
    <property type="molecule type" value="Genomic_DNA"/>
</dbReference>
<evidence type="ECO:0000313" key="2">
    <source>
        <dbReference type="EMBL" id="KAJ8790684.1"/>
    </source>
</evidence>
<feature type="region of interest" description="Disordered" evidence="1">
    <location>
        <begin position="1"/>
        <end position="136"/>
    </location>
</feature>
<proteinExistence type="predicted"/>
<comment type="caution">
    <text evidence="2">The sequence shown here is derived from an EMBL/GenBank/DDBJ whole genome shotgun (WGS) entry which is preliminary data.</text>
</comment>
<evidence type="ECO:0000256" key="1">
    <source>
        <dbReference type="SAM" id="MobiDB-lite"/>
    </source>
</evidence>